<dbReference type="GO" id="GO:0009252">
    <property type="term" value="P:peptidoglycan biosynthetic process"/>
    <property type="evidence" value="ECO:0007669"/>
    <property type="project" value="UniProtKB-UniRule"/>
</dbReference>
<keyword evidence="3 4" id="KW-0573">Peptidoglycan synthesis</keyword>
<dbReference type="GO" id="GO:0047482">
    <property type="term" value="F:UDP-N-acetylmuramoyl-L-alanyl-D-glutamate-L-lysine ligase activity"/>
    <property type="evidence" value="ECO:0007669"/>
    <property type="project" value="UniProtKB-UniRule"/>
</dbReference>
<dbReference type="NCBIfam" id="NF010628">
    <property type="entry name" value="PRK14022.1"/>
    <property type="match status" value="1"/>
</dbReference>
<dbReference type="SUPFAM" id="SSF53244">
    <property type="entry name" value="MurD-like peptide ligases, peptide-binding domain"/>
    <property type="match status" value="1"/>
</dbReference>
<keyword evidence="3" id="KW-0547">Nucleotide-binding</keyword>
<dbReference type="InterPro" id="IPR035911">
    <property type="entry name" value="MurE/MurF_N"/>
</dbReference>
<dbReference type="Pfam" id="PF08245">
    <property type="entry name" value="Mur_ligase_M"/>
    <property type="match status" value="1"/>
</dbReference>
<comment type="subcellular location">
    <subcellularLocation>
        <location evidence="3 4">Cytoplasm</location>
    </subcellularLocation>
</comment>
<comment type="function">
    <text evidence="3">Catalyzes the addition of L-lysine to the nucleotide precursor UDP-N-acetylmuramoyl-L-alanyl-D-glutamate (UMAG) in the biosynthesis of bacterial cell-wall peptidoglycan.</text>
</comment>
<feature type="binding site" evidence="3">
    <location>
        <position position="194"/>
    </location>
    <ligand>
        <name>UDP-N-acetyl-alpha-D-muramoyl-L-alanyl-D-glutamate</name>
        <dbReference type="ChEBI" id="CHEBI:83900"/>
    </ligand>
</feature>
<dbReference type="Pfam" id="PF02875">
    <property type="entry name" value="Mur_ligase_C"/>
    <property type="match status" value="1"/>
</dbReference>
<keyword evidence="3" id="KW-0460">Magnesium</keyword>
<feature type="domain" description="Mur ligase central" evidence="6">
    <location>
        <begin position="122"/>
        <end position="326"/>
    </location>
</feature>
<dbReference type="PANTHER" id="PTHR23135">
    <property type="entry name" value="MUR LIGASE FAMILY MEMBER"/>
    <property type="match status" value="1"/>
</dbReference>
<comment type="PTM">
    <text evidence="3">Carboxylation is probably crucial for Mg(2+) binding and, consequently, for the gamma-phosphate positioning of ATP.</text>
</comment>
<dbReference type="NCBIfam" id="TIGR01085">
    <property type="entry name" value="murE"/>
    <property type="match status" value="1"/>
</dbReference>
<feature type="domain" description="Mur ligase C-terminal" evidence="5">
    <location>
        <begin position="347"/>
        <end position="474"/>
    </location>
</feature>
<feature type="modified residue" description="N6-carboxylysine" evidence="3">
    <location>
        <position position="236"/>
    </location>
</feature>
<accession>A0AAW8TVZ1</accession>
<organism evidence="7 8">
    <name type="scientific">Enterococcus asini</name>
    <dbReference type="NCBI Taxonomy" id="57732"/>
    <lineage>
        <taxon>Bacteria</taxon>
        <taxon>Bacillati</taxon>
        <taxon>Bacillota</taxon>
        <taxon>Bacilli</taxon>
        <taxon>Lactobacillales</taxon>
        <taxon>Enterococcaceae</taxon>
        <taxon>Enterococcus</taxon>
    </lineage>
</organism>
<dbReference type="Gene3D" id="3.40.1190.10">
    <property type="entry name" value="Mur-like, catalytic domain"/>
    <property type="match status" value="1"/>
</dbReference>
<dbReference type="InterPro" id="IPR013221">
    <property type="entry name" value="Mur_ligase_cen"/>
</dbReference>
<dbReference type="GO" id="GO:0071555">
    <property type="term" value="P:cell wall organization"/>
    <property type="evidence" value="ECO:0007669"/>
    <property type="project" value="UniProtKB-KW"/>
</dbReference>
<sequence length="503" mass="56152">MSLTLEMVYDLLTEAGLLKEFITPAGWHMERAKLPQLSFSKLSYDSRQTDSETLFFCKGLNFKEEYLQGALAQGLQVYLADQPYETDAACALITTDIRKAMAVISMAFYRYPQEKLKIVAFTGTKGKTTAAYFTHGILQEATGGKTALLSTMNTTLDGKSFFKSHLTTPESLDLYQMMAEAVANGMTHLVMEVSSQAYKTQRVYGLQYDVGIFLNISPDHISPIEHPTFDDYFYCKRQLLAHSKVMILDADMDYFDLVAETCERLGTPTYTYGRNAGDYRVTTNAKNQNEFYVENRVDPLKITGNYRIKLAGDFNQDNATAAIIAAVLLGATTEDAYRALSEVLVPGRMVLLQTPLGATVYIDYAHNYISLKLLLEFAKKQSQGRVLVVLGSPGNKALSRRQDFGQVLSELADIAILTADDPAFEDPKDIADEIAAAITNPEVLLHFEMDRRQAIRQALTMSQPDDVVIIAGKGLDPQQKVRGVDVFYEGDYTIAKEWIDEQN</sequence>
<dbReference type="Proteomes" id="UP001256711">
    <property type="component" value="Unassembled WGS sequence"/>
</dbReference>
<name>A0AAW8TVZ1_9ENTE</name>
<keyword evidence="3 4" id="KW-0132">Cell division</keyword>
<feature type="binding site" evidence="3">
    <location>
        <begin position="167"/>
        <end position="168"/>
    </location>
    <ligand>
        <name>UDP-N-acetyl-alpha-D-muramoyl-L-alanyl-D-glutamate</name>
        <dbReference type="ChEBI" id="CHEBI:83900"/>
    </ligand>
</feature>
<keyword evidence="3" id="KW-0963">Cytoplasm</keyword>
<keyword evidence="3 4" id="KW-0133">Cell shape</keyword>
<dbReference type="InterPro" id="IPR005761">
    <property type="entry name" value="UDP-N-AcMur-Glu-dNH2Pim_ligase"/>
</dbReference>
<dbReference type="SUPFAM" id="SSF63418">
    <property type="entry name" value="MurE/MurF N-terminal domain"/>
    <property type="match status" value="1"/>
</dbReference>
<feature type="binding site" evidence="3">
    <location>
        <begin position="123"/>
        <end position="129"/>
    </location>
    <ligand>
        <name>ATP</name>
        <dbReference type="ChEBI" id="CHEBI:30616"/>
    </ligand>
</feature>
<evidence type="ECO:0000313" key="7">
    <source>
        <dbReference type="EMBL" id="MDT2809551.1"/>
    </source>
</evidence>
<feature type="binding site" evidence="3">
    <location>
        <position position="46"/>
    </location>
    <ligand>
        <name>UDP-N-acetyl-alpha-D-muramoyl-L-alanyl-D-glutamate</name>
        <dbReference type="ChEBI" id="CHEBI:83900"/>
    </ligand>
</feature>
<comment type="pathway">
    <text evidence="1 3 4">Cell wall biogenesis; peptidoglycan biosynthesis.</text>
</comment>
<keyword evidence="3" id="KW-0067">ATP-binding</keyword>
<evidence type="ECO:0000313" key="8">
    <source>
        <dbReference type="Proteomes" id="UP001256711"/>
    </source>
</evidence>
<feature type="short sequence motif" description="L-lysine recognition motif" evidence="3">
    <location>
        <begin position="420"/>
        <end position="423"/>
    </location>
</feature>
<evidence type="ECO:0000256" key="4">
    <source>
        <dbReference type="RuleBase" id="RU004135"/>
    </source>
</evidence>
<dbReference type="InterPro" id="IPR036565">
    <property type="entry name" value="Mur-like_cat_sf"/>
</dbReference>
<dbReference type="InterPro" id="IPR036615">
    <property type="entry name" value="Mur_ligase_C_dom_sf"/>
</dbReference>
<comment type="similarity">
    <text evidence="2 3">Belongs to the MurCDEF family. MurE subfamily.</text>
</comment>
<comment type="caution">
    <text evidence="3">Lacks conserved residue(s) required for the propagation of feature annotation.</text>
</comment>
<dbReference type="Gene3D" id="3.90.190.20">
    <property type="entry name" value="Mur ligase, C-terminal domain"/>
    <property type="match status" value="1"/>
</dbReference>
<keyword evidence="3 4" id="KW-0961">Cell wall biogenesis/degradation</keyword>
<dbReference type="GO" id="GO:0005737">
    <property type="term" value="C:cytoplasm"/>
    <property type="evidence" value="ECO:0007669"/>
    <property type="project" value="UniProtKB-SubCell"/>
</dbReference>
<protein>
    <recommendedName>
        <fullName evidence="3">UDP-N-acetylmuramoyl-L-alanyl-D-glutamate--L-lysine ligase</fullName>
        <ecNumber evidence="3">6.3.2.7</ecNumber>
    </recommendedName>
    <alternativeName>
        <fullName evidence="3">L-lysine-adding enzyme</fullName>
    </alternativeName>
    <alternativeName>
        <fullName evidence="3">UDP-MurNAc-L-Ala-D-Glu:L-Lys ligase</fullName>
    </alternativeName>
    <alternativeName>
        <fullName evidence="3">UDP-MurNAc-tripeptide synthetase</fullName>
    </alternativeName>
    <alternativeName>
        <fullName evidence="3">UDP-N-acetylmuramyl-tripeptide synthetase</fullName>
    </alternativeName>
</protein>
<dbReference type="HAMAP" id="MF_00208">
    <property type="entry name" value="MurE"/>
    <property type="match status" value="1"/>
</dbReference>
<dbReference type="GO" id="GO:0000287">
    <property type="term" value="F:magnesium ion binding"/>
    <property type="evidence" value="ECO:0007669"/>
    <property type="project" value="UniProtKB-UniRule"/>
</dbReference>
<evidence type="ECO:0000259" key="5">
    <source>
        <dbReference type="Pfam" id="PF02875"/>
    </source>
</evidence>
<gene>
    <name evidence="3" type="primary">murE</name>
    <name evidence="7" type="ORF">P7H43_03570</name>
</gene>
<dbReference type="RefSeq" id="WP_311835053.1">
    <property type="nucleotide sequence ID" value="NZ_JARQBJ010000002.1"/>
</dbReference>
<keyword evidence="3 4" id="KW-0131">Cell cycle</keyword>
<evidence type="ECO:0000259" key="6">
    <source>
        <dbReference type="Pfam" id="PF08245"/>
    </source>
</evidence>
<dbReference type="GO" id="GO:0005524">
    <property type="term" value="F:ATP binding"/>
    <property type="evidence" value="ECO:0007669"/>
    <property type="project" value="UniProtKB-UniRule"/>
</dbReference>
<reference evidence="7" key="1">
    <citation type="submission" date="2023-03" db="EMBL/GenBank/DDBJ databases">
        <authorList>
            <person name="Shen W."/>
            <person name="Cai J."/>
        </authorList>
    </citation>
    <scope>NUCLEOTIDE SEQUENCE</scope>
    <source>
        <strain evidence="7">B226-2</strain>
    </source>
</reference>
<dbReference type="EMBL" id="JARQBJ010000002">
    <property type="protein sequence ID" value="MDT2809551.1"/>
    <property type="molecule type" value="Genomic_DNA"/>
</dbReference>
<dbReference type="EC" id="6.3.2.7" evidence="3"/>
<evidence type="ECO:0000256" key="3">
    <source>
        <dbReference type="HAMAP-Rule" id="MF_00208"/>
    </source>
</evidence>
<keyword evidence="3 7" id="KW-0436">Ligase</keyword>
<dbReference type="AlphaFoldDB" id="A0AAW8TVZ1"/>
<dbReference type="GO" id="GO:0008360">
    <property type="term" value="P:regulation of cell shape"/>
    <property type="evidence" value="ECO:0007669"/>
    <property type="project" value="UniProtKB-KW"/>
</dbReference>
<proteinExistence type="inferred from homology"/>
<dbReference type="GO" id="GO:0051301">
    <property type="term" value="P:cell division"/>
    <property type="evidence" value="ECO:0007669"/>
    <property type="project" value="UniProtKB-KW"/>
</dbReference>
<dbReference type="InterPro" id="IPR004101">
    <property type="entry name" value="Mur_ligase_C"/>
</dbReference>
<evidence type="ECO:0000256" key="1">
    <source>
        <dbReference type="ARBA" id="ARBA00004752"/>
    </source>
</evidence>
<evidence type="ECO:0000256" key="2">
    <source>
        <dbReference type="ARBA" id="ARBA00005898"/>
    </source>
</evidence>
<comment type="cofactor">
    <cofactor evidence="3">
        <name>Mg(2+)</name>
        <dbReference type="ChEBI" id="CHEBI:18420"/>
    </cofactor>
</comment>
<feature type="binding site" evidence="3">
    <location>
        <position position="202"/>
    </location>
    <ligand>
        <name>UDP-N-acetyl-alpha-D-muramoyl-L-alanyl-D-glutamate</name>
        <dbReference type="ChEBI" id="CHEBI:83900"/>
    </ligand>
</feature>
<comment type="catalytic activity">
    <reaction evidence="3">
        <text>UDP-N-acetyl-alpha-D-muramoyl-L-alanyl-D-glutamate + L-lysine + ATP = UDP-N-acetyl-alpha-D-muramoyl-L-alanyl-gamma-D-glutamyl-L-lysine + ADP + phosphate + H(+)</text>
        <dbReference type="Rhea" id="RHEA:17969"/>
        <dbReference type="ChEBI" id="CHEBI:15378"/>
        <dbReference type="ChEBI" id="CHEBI:30616"/>
        <dbReference type="ChEBI" id="CHEBI:32551"/>
        <dbReference type="ChEBI" id="CHEBI:43474"/>
        <dbReference type="ChEBI" id="CHEBI:83900"/>
        <dbReference type="ChEBI" id="CHEBI:83903"/>
        <dbReference type="ChEBI" id="CHEBI:456216"/>
        <dbReference type="EC" id="6.3.2.7"/>
    </reaction>
</comment>
<dbReference type="PANTHER" id="PTHR23135:SF4">
    <property type="entry name" value="UDP-N-ACETYLMURAMOYL-L-ALANYL-D-GLUTAMATE--2,6-DIAMINOPIMELATE LIGASE MURE HOMOLOG, CHLOROPLASTIC"/>
    <property type="match status" value="1"/>
</dbReference>
<dbReference type="SUPFAM" id="SSF53623">
    <property type="entry name" value="MurD-like peptide ligases, catalytic domain"/>
    <property type="match status" value="1"/>
</dbReference>
<comment type="caution">
    <text evidence="7">The sequence shown here is derived from an EMBL/GenBank/DDBJ whole genome shotgun (WGS) entry which is preliminary data.</text>
</comment>
<dbReference type="Gene3D" id="3.40.1390.10">
    <property type="entry name" value="MurE/MurF, N-terminal domain"/>
    <property type="match status" value="1"/>
</dbReference>